<feature type="compositionally biased region" description="Gly residues" evidence="1">
    <location>
        <begin position="379"/>
        <end position="388"/>
    </location>
</feature>
<dbReference type="Proteomes" id="UP000243459">
    <property type="component" value="Chromosome 9"/>
</dbReference>
<dbReference type="Gramene" id="ONK58339">
    <property type="protein sequence ID" value="ONK58339"/>
    <property type="gene ID" value="A4U43_C09F11190"/>
</dbReference>
<reference evidence="3" key="1">
    <citation type="journal article" date="2017" name="Nat. Commun.">
        <title>The asparagus genome sheds light on the origin and evolution of a young Y chromosome.</title>
        <authorList>
            <person name="Harkess A."/>
            <person name="Zhou J."/>
            <person name="Xu C."/>
            <person name="Bowers J.E."/>
            <person name="Van der Hulst R."/>
            <person name="Ayyampalayam S."/>
            <person name="Mercati F."/>
            <person name="Riccardi P."/>
            <person name="McKain M.R."/>
            <person name="Kakrana A."/>
            <person name="Tang H."/>
            <person name="Ray J."/>
            <person name="Groenendijk J."/>
            <person name="Arikit S."/>
            <person name="Mathioni S.M."/>
            <person name="Nakano M."/>
            <person name="Shan H."/>
            <person name="Telgmann-Rauber A."/>
            <person name="Kanno A."/>
            <person name="Yue Z."/>
            <person name="Chen H."/>
            <person name="Li W."/>
            <person name="Chen Y."/>
            <person name="Xu X."/>
            <person name="Zhang Y."/>
            <person name="Luo S."/>
            <person name="Chen H."/>
            <person name="Gao J."/>
            <person name="Mao Z."/>
            <person name="Pires J.C."/>
            <person name="Luo M."/>
            <person name="Kudrna D."/>
            <person name="Wing R.A."/>
            <person name="Meyers B.C."/>
            <person name="Yi K."/>
            <person name="Kong H."/>
            <person name="Lavrijsen P."/>
            <person name="Sunseri F."/>
            <person name="Falavigna A."/>
            <person name="Ye Y."/>
            <person name="Leebens-Mack J.H."/>
            <person name="Chen G."/>
        </authorList>
    </citation>
    <scope>NUCLEOTIDE SEQUENCE [LARGE SCALE GENOMIC DNA]</scope>
    <source>
        <strain evidence="3">cv. DH0086</strain>
    </source>
</reference>
<feature type="region of interest" description="Disordered" evidence="1">
    <location>
        <begin position="66"/>
        <end position="165"/>
    </location>
</feature>
<name>A0A5P1E7B0_ASPOF</name>
<accession>A0A5P1E7B0</accession>
<feature type="region of interest" description="Disordered" evidence="1">
    <location>
        <begin position="42"/>
        <end position="61"/>
    </location>
</feature>
<proteinExistence type="predicted"/>
<dbReference type="EMBL" id="CM007389">
    <property type="protein sequence ID" value="ONK58339.1"/>
    <property type="molecule type" value="Genomic_DNA"/>
</dbReference>
<evidence type="ECO:0000313" key="2">
    <source>
        <dbReference type="EMBL" id="ONK58339.1"/>
    </source>
</evidence>
<feature type="region of interest" description="Disordered" evidence="1">
    <location>
        <begin position="365"/>
        <end position="388"/>
    </location>
</feature>
<sequence>MPFYVVHQANDDRRCGRRRLVDGRRAATGGGAAHASRVAVIGGGPAAAPSDRRGPSPARRPRYLLRRAAPPAQACGRRHPAPACWTSSPSRPPRRTPPSRACDPLPLQTSPSIAARPPPPRSTSPCSAARVLDSLLRRPGPAPPAPSSIPRPVTPRPPLRRPAGPYRVGYTAARPSWLDTAGAPVERRLSVDAVLTSAARRPQQSRVDEVRLRGGYAQCAIAFPGAIAMPGTPRWSTTTEPRARLYVRRRRVAGLSTAGRFPAQVRTTSPSGPTGTVFLEARPSGVQVHRGPAPVMGEAPAEDRGGEVIGWRRTRITGAPRPRRVVGAASALLSVRRGGLYVTKCSGRGYTCAAECRAAGAGRTRSSEEAVGNRDGARGWVGRGGWKR</sequence>
<gene>
    <name evidence="2" type="ORF">A4U43_C09F11190</name>
</gene>
<protein>
    <submittedName>
        <fullName evidence="2">Uncharacterized protein</fullName>
    </submittedName>
</protein>
<evidence type="ECO:0000313" key="3">
    <source>
        <dbReference type="Proteomes" id="UP000243459"/>
    </source>
</evidence>
<organism evidence="2 3">
    <name type="scientific">Asparagus officinalis</name>
    <name type="common">Garden asparagus</name>
    <dbReference type="NCBI Taxonomy" id="4686"/>
    <lineage>
        <taxon>Eukaryota</taxon>
        <taxon>Viridiplantae</taxon>
        <taxon>Streptophyta</taxon>
        <taxon>Embryophyta</taxon>
        <taxon>Tracheophyta</taxon>
        <taxon>Spermatophyta</taxon>
        <taxon>Magnoliopsida</taxon>
        <taxon>Liliopsida</taxon>
        <taxon>Asparagales</taxon>
        <taxon>Asparagaceae</taxon>
        <taxon>Asparagoideae</taxon>
        <taxon>Asparagus</taxon>
    </lineage>
</organism>
<keyword evidence="3" id="KW-1185">Reference proteome</keyword>
<evidence type="ECO:0000256" key="1">
    <source>
        <dbReference type="SAM" id="MobiDB-lite"/>
    </source>
</evidence>
<feature type="compositionally biased region" description="Pro residues" evidence="1">
    <location>
        <begin position="140"/>
        <end position="157"/>
    </location>
</feature>
<dbReference type="AlphaFoldDB" id="A0A5P1E7B0"/>
<feature type="compositionally biased region" description="Basic and acidic residues" evidence="1">
    <location>
        <begin position="365"/>
        <end position="377"/>
    </location>
</feature>